<accession>A0ABD3TN52</accession>
<feature type="domain" description="Rad21/Rec8-like protein C-terminal eukaryotic" evidence="8">
    <location>
        <begin position="1192"/>
        <end position="1243"/>
    </location>
</feature>
<dbReference type="Pfam" id="PF04824">
    <property type="entry name" value="Rad21_Rec8"/>
    <property type="match status" value="1"/>
</dbReference>
<comment type="similarity">
    <text evidence="2">Belongs to the rad21 family.</text>
</comment>
<evidence type="ECO:0000313" key="10">
    <source>
        <dbReference type="EMBL" id="KAL3838509.1"/>
    </source>
</evidence>
<dbReference type="CDD" id="cd21793">
    <property type="entry name" value="Rad21_Rec8_M_AtSYN1-like"/>
    <property type="match status" value="1"/>
</dbReference>
<dbReference type="Pfam" id="PF04825">
    <property type="entry name" value="Rad21_Rec8_N"/>
    <property type="match status" value="1"/>
</dbReference>
<keyword evidence="3" id="KW-0131">Cell cycle</keyword>
<comment type="caution">
    <text evidence="10">The sequence shown here is derived from an EMBL/GenBank/DDBJ whole genome shotgun (WGS) entry which is preliminary data.</text>
</comment>
<dbReference type="FunFam" id="1.10.10.580:FF:000002">
    <property type="entry name" value="Sister chromatid cohesion 1 protein 4"/>
    <property type="match status" value="1"/>
</dbReference>
<evidence type="ECO:0000256" key="4">
    <source>
        <dbReference type="ARBA" id="ARBA00022829"/>
    </source>
</evidence>
<dbReference type="InterPro" id="IPR006909">
    <property type="entry name" value="Rad21/Rec8_C_eu"/>
</dbReference>
<keyword evidence="11" id="KW-1185">Reference proteome</keyword>
<feature type="region of interest" description="Disordered" evidence="7">
    <location>
        <begin position="184"/>
        <end position="226"/>
    </location>
</feature>
<evidence type="ECO:0000256" key="1">
    <source>
        <dbReference type="ARBA" id="ARBA00004123"/>
    </source>
</evidence>
<evidence type="ECO:0000313" key="11">
    <source>
        <dbReference type="Proteomes" id="UP001634393"/>
    </source>
</evidence>
<evidence type="ECO:0000256" key="6">
    <source>
        <dbReference type="ARBA" id="ARBA00064543"/>
    </source>
</evidence>
<evidence type="ECO:0000256" key="3">
    <source>
        <dbReference type="ARBA" id="ARBA00022776"/>
    </source>
</evidence>
<dbReference type="InterPro" id="IPR036390">
    <property type="entry name" value="WH_DNA-bd_sf"/>
</dbReference>
<feature type="compositionally biased region" description="Basic and acidic residues" evidence="7">
    <location>
        <begin position="206"/>
        <end position="216"/>
    </location>
</feature>
<dbReference type="Proteomes" id="UP001634393">
    <property type="component" value="Unassembled WGS sequence"/>
</dbReference>
<dbReference type="PANTHER" id="PTHR12585:SF69">
    <property type="entry name" value="FI11703P"/>
    <property type="match status" value="1"/>
</dbReference>
<dbReference type="AlphaFoldDB" id="A0ABD3TN52"/>
<dbReference type="GO" id="GO:0005634">
    <property type="term" value="C:nucleus"/>
    <property type="evidence" value="ECO:0007669"/>
    <property type="project" value="UniProtKB-SubCell"/>
</dbReference>
<sequence length="1248" mass="137555">MFYSQFILAKKGPLGTIWIAAHLERKLRKNQVADTDIGVSVDSILSPDVPIALRLSSHLLLGVVRIYNRKVNYLFDDCSEALLKVKQAFRSTAVDLPPEESKAPYHSITLPETFDLDDFELPDNDILQGNFVDHHISSREQITLQDTMEGVSYSTSKFGLDERFGDADAPGLDLDEELFLDNIGTSGHADESADPQASVRSMSPLKQDDHAEDRAANSETMVDDVDEDADLMDYAQAPRTPGLVEEPNFSNVQEASACDDHLESDYHLASTMKENTKEMSYEDKQEVDWCTHDDTVSDVVPEQLLEGNVYQAVVLDIKESKPQGESSIEANIEFASLKEPPSASEPGVDLLCQVEAMNTASELANDIIETSDVPCREDLLNGPINEDKNYVLSADEARDDHQGHNYTLVEKNPETSGLAGAFQQVSEDVSAKDVSSLAIEVSGNVGRTSTEQKSCPVAAEVASENHVESFQENPETQYCHDTIDSSALNLNSHEKDGSNETPFLRACNSTLEQSDVTKSGYSMSTDVDIQSDIAILASSGGEETTMLGNVSCTTGNSEQNSKKNQVQEPASAVLYHSAASESDGLVNSTNLKDKLMGNVNYSVEAELPAPEKLLAVPEGNVDQHSNMLVEVSPINFDGLDEGDAGSKTIAGKKRSYTESTLTEQSLNSVESSRLVRVKRTIESVPDDNDLLSSILVGRRSSVLKVKPTPLSEATSMKRTRSAPRSGAPKRKVLMDETMVLHGDKIRQQLTNTEDIRRVRKKAPCTRPEISMIQKQHLEDEIFLQPVLTGMSTELSSLHNQVYDLSRITVCLNDVTGPSLELAAEPRLASQDDENGVFLETMDEPKLASHYENNDVSLETVSEPHLTSHNIESGNGSDKNDVMEQSEMRPNSELLPARDNEITEPSENLLLNENRLEEVDSAIIKVNISQEQIKPSNDIDASQEEPLLDVAEAEKSELNVHDVNPALIAEVESLGSFGHATGDVGDTSAVFPHEKTDLPSVGLDSVDVDEGQTIDRDEAAQKDGDVYGLVETELGRGDAILSDVARDSAADELVPNAEHGELKNDQNETYNIAPEEQHLVEFGYPAQVSMLEDGSLINDENADNPQAYQPSLMDAEFPGFDLHERDELNYSATGNDTEFLNVDDDELTEMADDYMPDDEEKQFTENTGWSSRTRAVSKYLQTAFAKEAEYGRRSLSTNNLLIGKSRKEASRMFFETLVLKTRDYIHVEQRNPYDDIILKPRTKLMKSDF</sequence>
<reference evidence="10 11" key="1">
    <citation type="submission" date="2024-12" db="EMBL/GenBank/DDBJ databases">
        <title>The unique morphological basis and parallel evolutionary history of personate flowers in Penstemon.</title>
        <authorList>
            <person name="Depatie T.H."/>
            <person name="Wessinger C.A."/>
        </authorList>
    </citation>
    <scope>NUCLEOTIDE SEQUENCE [LARGE SCALE GENOMIC DNA]</scope>
    <source>
        <strain evidence="10">WTNN_2</strain>
        <tissue evidence="10">Leaf</tissue>
    </source>
</reference>
<evidence type="ECO:0000256" key="7">
    <source>
        <dbReference type="SAM" id="MobiDB-lite"/>
    </source>
</evidence>
<keyword evidence="3" id="KW-0498">Mitosis</keyword>
<dbReference type="Gene3D" id="1.10.10.580">
    <property type="entry name" value="Structural maintenance of chromosome 1. Chain E"/>
    <property type="match status" value="1"/>
</dbReference>
<dbReference type="GO" id="GO:0007059">
    <property type="term" value="P:chromosome segregation"/>
    <property type="evidence" value="ECO:0007669"/>
    <property type="project" value="UniProtKB-KW"/>
</dbReference>
<protein>
    <recommendedName>
        <fullName evidence="12">Sister chromatid cohesion 1 protein 4-like</fullName>
    </recommendedName>
</protein>
<dbReference type="SUPFAM" id="SSF46785">
    <property type="entry name" value="Winged helix' DNA-binding domain"/>
    <property type="match status" value="1"/>
</dbReference>
<evidence type="ECO:0000256" key="2">
    <source>
        <dbReference type="ARBA" id="ARBA00009870"/>
    </source>
</evidence>
<evidence type="ECO:0000256" key="5">
    <source>
        <dbReference type="ARBA" id="ARBA00023242"/>
    </source>
</evidence>
<dbReference type="EMBL" id="JBJXBP010000003">
    <property type="protein sequence ID" value="KAL3838509.1"/>
    <property type="molecule type" value="Genomic_DNA"/>
</dbReference>
<keyword evidence="5" id="KW-0539">Nucleus</keyword>
<comment type="subcellular location">
    <subcellularLocation>
        <location evidence="1">Nucleus</location>
    </subcellularLocation>
</comment>
<evidence type="ECO:0008006" key="12">
    <source>
        <dbReference type="Google" id="ProtNLM"/>
    </source>
</evidence>
<keyword evidence="3" id="KW-0132">Cell division</keyword>
<feature type="region of interest" description="Disordered" evidence="7">
    <location>
        <begin position="864"/>
        <end position="899"/>
    </location>
</feature>
<dbReference type="InterPro" id="IPR006910">
    <property type="entry name" value="Rad21_Rec8_N"/>
</dbReference>
<name>A0ABD3TN52_9LAMI</name>
<dbReference type="InterPro" id="IPR039781">
    <property type="entry name" value="Rad21/Rec8-like"/>
</dbReference>
<keyword evidence="4" id="KW-0159">Chromosome partition</keyword>
<feature type="compositionally biased region" description="Polar residues" evidence="7">
    <location>
        <begin position="864"/>
        <end position="876"/>
    </location>
</feature>
<dbReference type="InterPro" id="IPR023093">
    <property type="entry name" value="ScpA-like_C"/>
</dbReference>
<evidence type="ECO:0000259" key="8">
    <source>
        <dbReference type="Pfam" id="PF04824"/>
    </source>
</evidence>
<proteinExistence type="inferred from homology"/>
<feature type="domain" description="Rad21/Rec8-like protein N-terminal" evidence="9">
    <location>
        <begin position="1"/>
        <end position="101"/>
    </location>
</feature>
<organism evidence="10 11">
    <name type="scientific">Penstemon smallii</name>
    <dbReference type="NCBI Taxonomy" id="265156"/>
    <lineage>
        <taxon>Eukaryota</taxon>
        <taxon>Viridiplantae</taxon>
        <taxon>Streptophyta</taxon>
        <taxon>Embryophyta</taxon>
        <taxon>Tracheophyta</taxon>
        <taxon>Spermatophyta</taxon>
        <taxon>Magnoliopsida</taxon>
        <taxon>eudicotyledons</taxon>
        <taxon>Gunneridae</taxon>
        <taxon>Pentapetalae</taxon>
        <taxon>asterids</taxon>
        <taxon>lamiids</taxon>
        <taxon>Lamiales</taxon>
        <taxon>Plantaginaceae</taxon>
        <taxon>Cheloneae</taxon>
        <taxon>Penstemon</taxon>
    </lineage>
</organism>
<dbReference type="PANTHER" id="PTHR12585">
    <property type="entry name" value="SCC1 / RAD21 FAMILY MEMBER"/>
    <property type="match status" value="1"/>
</dbReference>
<gene>
    <name evidence="10" type="ORF">ACJIZ3_023100</name>
</gene>
<evidence type="ECO:0000259" key="9">
    <source>
        <dbReference type="Pfam" id="PF04825"/>
    </source>
</evidence>
<comment type="subunit">
    <text evidence="6">Component of the cohesin complex.</text>
</comment>